<dbReference type="AlphaFoldDB" id="A0A2A4CSS9"/>
<dbReference type="InterPro" id="IPR023606">
    <property type="entry name" value="CoA-Trfase_III_dom_1_sf"/>
</dbReference>
<dbReference type="RefSeq" id="WP_096431299.1">
    <property type="nucleotide sequence ID" value="NZ_NTJD01000002.1"/>
</dbReference>
<proteinExistence type="predicted"/>
<dbReference type="SUPFAM" id="SSF89796">
    <property type="entry name" value="CoA-transferase family III (CaiB/BaiF)"/>
    <property type="match status" value="1"/>
</dbReference>
<sequence>MTTTATGPLAGLRIVEFSGLGPTPFAAMCLADMGAEVIRIARPGSAGAKAHVLGLENDLLDRGRDVVELDLKSPEGRAAARALIARADALIEGMRPGVMERLGLGPDDFPDHPALVYGRMTGWGQEGPLADRAGHDINYIALSGALHAMGGDAPAIPLNLLGDFGGGGIYLAFGMLAALWQARVSGQGQVVDCAITDGVAHLLAMITGMAQEGLWADRRGANLLDGAAPFYTTYACACGGHMAVGALEPQFYAALLSGLELEPAALPDRARAENWPALREVFARRFASRSRNDWAAVFAATDACATPVLSLAEARAHPQNAARGAYLRHEGRDQPAPAPRLSRTPGAIGTGSGQRRIAAAEALARWGAKLP</sequence>
<keyword evidence="2" id="KW-0808">Transferase</keyword>
<dbReference type="GO" id="GO:0016740">
    <property type="term" value="F:transferase activity"/>
    <property type="evidence" value="ECO:0007669"/>
    <property type="project" value="UniProtKB-KW"/>
</dbReference>
<accession>A0A2A4CSS9</accession>
<dbReference type="InterPro" id="IPR044855">
    <property type="entry name" value="CoA-Trfase_III_dom3_sf"/>
</dbReference>
<reference evidence="2 3" key="1">
    <citation type="submission" date="2017-09" db="EMBL/GenBank/DDBJ databases">
        <title>A multilocus sequence analysis scheme for characterization of bacteria in the genus Thioclava.</title>
        <authorList>
            <person name="Liu Y."/>
            <person name="Shao Z."/>
        </authorList>
    </citation>
    <scope>NUCLEOTIDE SEQUENCE [LARGE SCALE GENOMIC DNA]</scope>
    <source>
        <strain evidence="2 3">CAU 1312</strain>
    </source>
</reference>
<keyword evidence="3" id="KW-1185">Reference proteome</keyword>
<organism evidence="2 3">
    <name type="scientific">Pseudothioclava arenosa</name>
    <dbReference type="NCBI Taxonomy" id="1795308"/>
    <lineage>
        <taxon>Bacteria</taxon>
        <taxon>Pseudomonadati</taxon>
        <taxon>Pseudomonadota</taxon>
        <taxon>Alphaproteobacteria</taxon>
        <taxon>Rhodobacterales</taxon>
        <taxon>Paracoccaceae</taxon>
        <taxon>Pseudothioclava</taxon>
    </lineage>
</organism>
<dbReference type="Pfam" id="PF02515">
    <property type="entry name" value="CoA_transf_3"/>
    <property type="match status" value="1"/>
</dbReference>
<evidence type="ECO:0000313" key="3">
    <source>
        <dbReference type="Proteomes" id="UP000243507"/>
    </source>
</evidence>
<comment type="caution">
    <text evidence="2">The sequence shown here is derived from an EMBL/GenBank/DDBJ whole genome shotgun (WGS) entry which is preliminary data.</text>
</comment>
<dbReference type="OrthoDB" id="7208981at2"/>
<dbReference type="InterPro" id="IPR050509">
    <property type="entry name" value="CoA-transferase_III"/>
</dbReference>
<name>A0A2A4CSS9_9RHOB</name>
<dbReference type="Proteomes" id="UP000243507">
    <property type="component" value="Unassembled WGS sequence"/>
</dbReference>
<dbReference type="InterPro" id="IPR003673">
    <property type="entry name" value="CoA-Trfase_fam_III"/>
</dbReference>
<dbReference type="PANTHER" id="PTHR48228">
    <property type="entry name" value="SUCCINYL-COA--D-CITRAMALATE COA-TRANSFERASE"/>
    <property type="match status" value="1"/>
</dbReference>
<evidence type="ECO:0000313" key="2">
    <source>
        <dbReference type="EMBL" id="PCD77645.1"/>
    </source>
</evidence>
<dbReference type="EMBL" id="NTJD01000002">
    <property type="protein sequence ID" value="PCD77645.1"/>
    <property type="molecule type" value="Genomic_DNA"/>
</dbReference>
<dbReference type="Gene3D" id="3.30.1540.10">
    <property type="entry name" value="formyl-coa transferase, domain 3"/>
    <property type="match status" value="1"/>
</dbReference>
<evidence type="ECO:0000256" key="1">
    <source>
        <dbReference type="SAM" id="MobiDB-lite"/>
    </source>
</evidence>
<dbReference type="Gene3D" id="3.40.50.10540">
    <property type="entry name" value="Crotonobetainyl-coa:carnitine coa-transferase, domain 1"/>
    <property type="match status" value="1"/>
</dbReference>
<protein>
    <submittedName>
        <fullName evidence="2">CoA transferase</fullName>
    </submittedName>
</protein>
<feature type="region of interest" description="Disordered" evidence="1">
    <location>
        <begin position="329"/>
        <end position="353"/>
    </location>
</feature>
<dbReference type="PANTHER" id="PTHR48228:SF5">
    <property type="entry name" value="ALPHA-METHYLACYL-COA RACEMASE"/>
    <property type="match status" value="1"/>
</dbReference>
<gene>
    <name evidence="2" type="ORF">CLN94_03860</name>
</gene>